<dbReference type="EMBL" id="JBHVZQ010000003">
    <property type="protein sequence ID" value="MFF1272706.1"/>
    <property type="molecule type" value="Genomic_DNA"/>
</dbReference>
<dbReference type="RefSeq" id="WP_388233211.1">
    <property type="nucleotide sequence ID" value="NZ_JBHVZQ010000003.1"/>
</dbReference>
<reference evidence="2 3" key="1">
    <citation type="submission" date="2024-09" db="EMBL/GenBank/DDBJ databases">
        <title>The Natural Products Discovery Center: Release of the First 8490 Sequenced Strains for Exploring Actinobacteria Biosynthetic Diversity.</title>
        <authorList>
            <person name="Kalkreuter E."/>
            <person name="Kautsar S.A."/>
            <person name="Yang D."/>
            <person name="Bader C.D."/>
            <person name="Teijaro C.N."/>
            <person name="Fluegel L."/>
            <person name="Davis C.M."/>
            <person name="Simpson J.R."/>
            <person name="Lauterbach L."/>
            <person name="Steele A.D."/>
            <person name="Gui C."/>
            <person name="Meng S."/>
            <person name="Li G."/>
            <person name="Viehrig K."/>
            <person name="Ye F."/>
            <person name="Su P."/>
            <person name="Kiefer A.F."/>
            <person name="Nichols A."/>
            <person name="Cepeda A.J."/>
            <person name="Yan W."/>
            <person name="Fan B."/>
            <person name="Jiang Y."/>
            <person name="Adhikari A."/>
            <person name="Zheng C.-J."/>
            <person name="Schuster L."/>
            <person name="Cowan T.M."/>
            <person name="Smanski M.J."/>
            <person name="Chevrette M.G."/>
            <person name="De Carvalho L.P.S."/>
            <person name="Shen B."/>
        </authorList>
    </citation>
    <scope>NUCLEOTIDE SEQUENCE [LARGE SCALE GENOMIC DNA]</scope>
    <source>
        <strain evidence="2 3">NPDC058328</strain>
    </source>
</reference>
<evidence type="ECO:0000313" key="2">
    <source>
        <dbReference type="EMBL" id="MFF1272706.1"/>
    </source>
</evidence>
<gene>
    <name evidence="2" type="ORF">ACFVZC_04725</name>
</gene>
<keyword evidence="3" id="KW-1185">Reference proteome</keyword>
<comment type="caution">
    <text evidence="2">The sequence shown here is derived from an EMBL/GenBank/DDBJ whole genome shotgun (WGS) entry which is preliminary data.</text>
</comment>
<keyword evidence="1" id="KW-1133">Transmembrane helix</keyword>
<sequence>PLLLLCALVDLAVGLGVTGAGGEFTAPIVVALAMAAAPLARRFGVTVLASFAESLAPARLPWRRNPC</sequence>
<accession>A0ABW6Q0U6</accession>
<keyword evidence="1" id="KW-0812">Transmembrane</keyword>
<organism evidence="2 3">
    <name type="scientific">Streptomyces marokkonensis</name>
    <dbReference type="NCBI Taxonomy" id="324855"/>
    <lineage>
        <taxon>Bacteria</taxon>
        <taxon>Bacillati</taxon>
        <taxon>Actinomycetota</taxon>
        <taxon>Actinomycetes</taxon>
        <taxon>Kitasatosporales</taxon>
        <taxon>Streptomycetaceae</taxon>
        <taxon>Streptomyces</taxon>
    </lineage>
</organism>
<feature type="non-terminal residue" evidence="2">
    <location>
        <position position="1"/>
    </location>
</feature>
<feature type="transmembrane region" description="Helical" evidence="1">
    <location>
        <begin position="24"/>
        <end position="40"/>
    </location>
</feature>
<protein>
    <submittedName>
        <fullName evidence="2">Uncharacterized protein</fullName>
    </submittedName>
</protein>
<proteinExistence type="predicted"/>
<name>A0ABW6Q0U6_9ACTN</name>
<evidence type="ECO:0000256" key="1">
    <source>
        <dbReference type="SAM" id="Phobius"/>
    </source>
</evidence>
<keyword evidence="1" id="KW-0472">Membrane</keyword>
<dbReference type="Proteomes" id="UP001601627">
    <property type="component" value="Unassembled WGS sequence"/>
</dbReference>
<evidence type="ECO:0000313" key="3">
    <source>
        <dbReference type="Proteomes" id="UP001601627"/>
    </source>
</evidence>